<evidence type="ECO:0000256" key="5">
    <source>
        <dbReference type="SAM" id="Phobius"/>
    </source>
</evidence>
<organism evidence="7">
    <name type="scientific">marine metagenome</name>
    <dbReference type="NCBI Taxonomy" id="408172"/>
    <lineage>
        <taxon>unclassified sequences</taxon>
        <taxon>metagenomes</taxon>
        <taxon>ecological metagenomes</taxon>
    </lineage>
</organism>
<evidence type="ECO:0000256" key="1">
    <source>
        <dbReference type="ARBA" id="ARBA00010541"/>
    </source>
</evidence>
<keyword evidence="2" id="KW-0645">Protease</keyword>
<dbReference type="AlphaFoldDB" id="A0A381SBT2"/>
<dbReference type="SUPFAM" id="SSF50156">
    <property type="entry name" value="PDZ domain-like"/>
    <property type="match status" value="1"/>
</dbReference>
<evidence type="ECO:0000256" key="4">
    <source>
        <dbReference type="ARBA" id="ARBA00022825"/>
    </source>
</evidence>
<keyword evidence="5" id="KW-0812">Transmembrane</keyword>
<dbReference type="InterPro" id="IPR001478">
    <property type="entry name" value="PDZ"/>
</dbReference>
<evidence type="ECO:0000313" key="7">
    <source>
        <dbReference type="EMBL" id="SUZ98603.1"/>
    </source>
</evidence>
<dbReference type="Gene3D" id="2.30.42.10">
    <property type="match status" value="1"/>
</dbReference>
<comment type="similarity">
    <text evidence="1">Belongs to the peptidase S1C family.</text>
</comment>
<keyword evidence="5" id="KW-1133">Transmembrane helix</keyword>
<feature type="domain" description="PDZ" evidence="6">
    <location>
        <begin position="313"/>
        <end position="394"/>
    </location>
</feature>
<dbReference type="PANTHER" id="PTHR22939">
    <property type="entry name" value="SERINE PROTEASE FAMILY S1C HTRA-RELATED"/>
    <property type="match status" value="1"/>
</dbReference>
<gene>
    <name evidence="7" type="ORF">METZ01_LOCUS51457</name>
</gene>
<feature type="transmembrane region" description="Helical" evidence="5">
    <location>
        <begin position="23"/>
        <end position="46"/>
    </location>
</feature>
<reference evidence="7" key="1">
    <citation type="submission" date="2018-05" db="EMBL/GenBank/DDBJ databases">
        <authorList>
            <person name="Lanie J.A."/>
            <person name="Ng W.-L."/>
            <person name="Kazmierczak K.M."/>
            <person name="Andrzejewski T.M."/>
            <person name="Davidsen T.M."/>
            <person name="Wayne K.J."/>
            <person name="Tettelin H."/>
            <person name="Glass J.I."/>
            <person name="Rusch D."/>
            <person name="Podicherti R."/>
            <person name="Tsui H.-C.T."/>
            <person name="Winkler M.E."/>
        </authorList>
    </citation>
    <scope>NUCLEOTIDE SEQUENCE</scope>
</reference>
<dbReference type="InterPro" id="IPR009003">
    <property type="entry name" value="Peptidase_S1_PA"/>
</dbReference>
<dbReference type="EMBL" id="UINC01002620">
    <property type="protein sequence ID" value="SUZ98603.1"/>
    <property type="molecule type" value="Genomic_DNA"/>
</dbReference>
<keyword evidence="5" id="KW-0472">Membrane</keyword>
<dbReference type="PRINTS" id="PR00834">
    <property type="entry name" value="PROTEASES2C"/>
</dbReference>
<dbReference type="Pfam" id="PF13365">
    <property type="entry name" value="Trypsin_2"/>
    <property type="match status" value="1"/>
</dbReference>
<dbReference type="GO" id="GO:0006508">
    <property type="term" value="P:proteolysis"/>
    <property type="evidence" value="ECO:0007669"/>
    <property type="project" value="UniProtKB-KW"/>
</dbReference>
<dbReference type="FunFam" id="2.40.10.10:FF:000001">
    <property type="entry name" value="Periplasmic serine protease DegS"/>
    <property type="match status" value="1"/>
</dbReference>
<proteinExistence type="inferred from homology"/>
<dbReference type="PANTHER" id="PTHR22939:SF129">
    <property type="entry name" value="SERINE PROTEASE HTRA2, MITOCHONDRIAL"/>
    <property type="match status" value="1"/>
</dbReference>
<dbReference type="InterPro" id="IPR001940">
    <property type="entry name" value="Peptidase_S1C"/>
</dbReference>
<accession>A0A381SBT2</accession>
<sequence>MQSIYIEGGNTVSKKGQSFFKSASLVTLGLIAGVMIIQLILAIPVAGQQARPAINSGTPDLDEVIPQGAFVRVAEETQQALVYIMAEHSVDTAEMFGGRFFSPDNENEDAPDIPDQVQPAQGSGFLISPSGYIVTNGHVVSRTDTNAVEVILADSVTVRLSNEDEYAAEIVGVDIGTDLAVLKIDVSTDLPYIPLGNSDVARVGEWVMALGAPFGLTNTVSAGIVSAKGRARIGGLNGSAYQDFIQTDAAINPGNSGGPLVNLRGEVIGINTAIVSNTSQGQFSGVGFAIPINLASKVVDQLIDHGRTIRGWLGISMSALQPNLAEAYGLSRRETRGAVHVAAVNEDEPADIAGIAAYDIVVGTDGVALEDDQDFLQRIAMTPPHETIVLDIVRITPDASPIGLTGESTSIAVTLGERKPEIEVLADSVQQSTRIALGRDILTDHDLTAVEERFDLVLSELDRNLASELEYRVSDGGIVILSAGVNSPIGRVPEGTIIQKVNLRPTNTIEAFSEIIDHFAPEQIAVLDLRLPTGGVFRVPIEIPE</sequence>
<protein>
    <recommendedName>
        <fullName evidence="6">PDZ domain-containing protein</fullName>
    </recommendedName>
</protein>
<dbReference type="InterPro" id="IPR036034">
    <property type="entry name" value="PDZ_sf"/>
</dbReference>
<name>A0A381SBT2_9ZZZZ</name>
<keyword evidence="4" id="KW-0720">Serine protease</keyword>
<dbReference type="Gene3D" id="2.40.10.120">
    <property type="match status" value="1"/>
</dbReference>
<dbReference type="GO" id="GO:0004252">
    <property type="term" value="F:serine-type endopeptidase activity"/>
    <property type="evidence" value="ECO:0007669"/>
    <property type="project" value="InterPro"/>
</dbReference>
<keyword evidence="3" id="KW-0378">Hydrolase</keyword>
<evidence type="ECO:0000259" key="6">
    <source>
        <dbReference type="Pfam" id="PF13180"/>
    </source>
</evidence>
<dbReference type="Pfam" id="PF13180">
    <property type="entry name" value="PDZ_2"/>
    <property type="match status" value="1"/>
</dbReference>
<evidence type="ECO:0000256" key="2">
    <source>
        <dbReference type="ARBA" id="ARBA00022670"/>
    </source>
</evidence>
<evidence type="ECO:0000256" key="3">
    <source>
        <dbReference type="ARBA" id="ARBA00022801"/>
    </source>
</evidence>
<dbReference type="SUPFAM" id="SSF50494">
    <property type="entry name" value="Trypsin-like serine proteases"/>
    <property type="match status" value="1"/>
</dbReference>